<dbReference type="SUPFAM" id="SSF48264">
    <property type="entry name" value="Cytochrome P450"/>
    <property type="match status" value="1"/>
</dbReference>
<dbReference type="PANTHER" id="PTHR46696:SF1">
    <property type="entry name" value="CYTOCHROME P450 YJIB-RELATED"/>
    <property type="match status" value="1"/>
</dbReference>
<evidence type="ECO:0000256" key="7">
    <source>
        <dbReference type="RuleBase" id="RU000461"/>
    </source>
</evidence>
<dbReference type="PANTHER" id="PTHR46696">
    <property type="entry name" value="P450, PUTATIVE (EUROFUNG)-RELATED"/>
    <property type="match status" value="1"/>
</dbReference>
<keyword evidence="5 7" id="KW-0408">Iron</keyword>
<organism evidence="8">
    <name type="scientific">Paenibacillus sp. AN1007</name>
    <dbReference type="NCBI Taxonomy" id="3151385"/>
    <lineage>
        <taxon>Bacteria</taxon>
        <taxon>Bacillati</taxon>
        <taxon>Bacillota</taxon>
        <taxon>Bacilli</taxon>
        <taxon>Bacillales</taxon>
        <taxon>Paenibacillaceae</taxon>
        <taxon>Paenibacillus</taxon>
    </lineage>
</organism>
<proteinExistence type="inferred from homology"/>
<name>A0AAU8NFR7_9BACL</name>
<keyword evidence="6 7" id="KW-0503">Monooxygenase</keyword>
<dbReference type="GO" id="GO:0004497">
    <property type="term" value="F:monooxygenase activity"/>
    <property type="evidence" value="ECO:0007669"/>
    <property type="project" value="UniProtKB-KW"/>
</dbReference>
<dbReference type="Gene3D" id="1.10.630.10">
    <property type="entry name" value="Cytochrome P450"/>
    <property type="match status" value="1"/>
</dbReference>
<evidence type="ECO:0000256" key="6">
    <source>
        <dbReference type="ARBA" id="ARBA00023033"/>
    </source>
</evidence>
<evidence type="ECO:0000256" key="2">
    <source>
        <dbReference type="ARBA" id="ARBA00022617"/>
    </source>
</evidence>
<evidence type="ECO:0000313" key="8">
    <source>
        <dbReference type="EMBL" id="XCP97140.1"/>
    </source>
</evidence>
<dbReference type="InterPro" id="IPR036396">
    <property type="entry name" value="Cyt_P450_sf"/>
</dbReference>
<dbReference type="EMBL" id="CP159992">
    <property type="protein sequence ID" value="XCP97140.1"/>
    <property type="molecule type" value="Genomic_DNA"/>
</dbReference>
<dbReference type="PROSITE" id="PS00086">
    <property type="entry name" value="CYTOCHROME_P450"/>
    <property type="match status" value="1"/>
</dbReference>
<dbReference type="InterPro" id="IPR001128">
    <property type="entry name" value="Cyt_P450"/>
</dbReference>
<keyword evidence="3 7" id="KW-0479">Metal-binding</keyword>
<dbReference type="RefSeq" id="WP_342551232.1">
    <property type="nucleotide sequence ID" value="NZ_CP159992.1"/>
</dbReference>
<evidence type="ECO:0000256" key="3">
    <source>
        <dbReference type="ARBA" id="ARBA00022723"/>
    </source>
</evidence>
<sequence length="410" mass="46979">MNSEQSSIVIHEISKLQTPEQLWNPYEWYNDMLVNNPIYYDEKQNVWNVFRYDDVNMVLSDFKLFSSIRKRSVSPIPKTVNTRVDINSTDPPIQRDIRKLVSSAFTPRSLKEWEPRIRIIAKELIDNMKQMKKPDMIRDLAVPLPVTVISDLLGTPRQDLHYIKNWSDILFFPNSDDNVTDQVERKYHAKSEFNDYLLPIVKAKRQNPEKDIISDLTLAAYEGTQLTDEEVVTFSLGLLAAGNETTTNLLGNMFYTFAYEQPGIFQEILSNHSLISNAIEETLRYRFPITLDRVLTMDSDVLGVPMKKGNIIVVWLGAANNDAEQFPEPNKFDIHRENSNKHLSFGKGPHFCLGAPLARLEAQIALECFVETFADIVPTEAFNPGLHLHKGTQNLLTLPVELKILDKSII</sequence>
<gene>
    <name evidence="8" type="ORF">ABXS70_10745</name>
</gene>
<dbReference type="GO" id="GO:0020037">
    <property type="term" value="F:heme binding"/>
    <property type="evidence" value="ECO:0007669"/>
    <property type="project" value="InterPro"/>
</dbReference>
<dbReference type="GO" id="GO:0005506">
    <property type="term" value="F:iron ion binding"/>
    <property type="evidence" value="ECO:0007669"/>
    <property type="project" value="InterPro"/>
</dbReference>
<comment type="similarity">
    <text evidence="1 7">Belongs to the cytochrome P450 family.</text>
</comment>
<dbReference type="InterPro" id="IPR017972">
    <property type="entry name" value="Cyt_P450_CS"/>
</dbReference>
<accession>A0AAU8NFR7</accession>
<dbReference type="FunFam" id="1.10.630.10:FF:000018">
    <property type="entry name" value="Cytochrome P450 monooxygenase"/>
    <property type="match status" value="1"/>
</dbReference>
<reference evidence="8" key="1">
    <citation type="submission" date="2024-05" db="EMBL/GenBank/DDBJ databases">
        <title>Draft genome assemblies of 36 bacteria isolated from hibernating arctic ground squirrels.</title>
        <authorList>
            <person name="McKee H."/>
            <person name="Mullen L."/>
            <person name="Drown D.M."/>
            <person name="Duddleston K.N."/>
        </authorList>
    </citation>
    <scope>NUCLEOTIDE SEQUENCE</scope>
    <source>
        <strain evidence="8">AN1007</strain>
    </source>
</reference>
<keyword evidence="4 7" id="KW-0560">Oxidoreductase</keyword>
<dbReference type="GO" id="GO:0016705">
    <property type="term" value="F:oxidoreductase activity, acting on paired donors, with incorporation or reduction of molecular oxygen"/>
    <property type="evidence" value="ECO:0007669"/>
    <property type="project" value="InterPro"/>
</dbReference>
<keyword evidence="2 7" id="KW-0349">Heme</keyword>
<evidence type="ECO:0000256" key="5">
    <source>
        <dbReference type="ARBA" id="ARBA00023004"/>
    </source>
</evidence>
<dbReference type="AlphaFoldDB" id="A0AAU8NFR7"/>
<evidence type="ECO:0000256" key="4">
    <source>
        <dbReference type="ARBA" id="ARBA00023002"/>
    </source>
</evidence>
<dbReference type="PRINTS" id="PR00359">
    <property type="entry name" value="BP450"/>
</dbReference>
<dbReference type="Pfam" id="PF00067">
    <property type="entry name" value="p450"/>
    <property type="match status" value="1"/>
</dbReference>
<evidence type="ECO:0000256" key="1">
    <source>
        <dbReference type="ARBA" id="ARBA00010617"/>
    </source>
</evidence>
<dbReference type="CDD" id="cd11032">
    <property type="entry name" value="P450_EryK-like"/>
    <property type="match status" value="1"/>
</dbReference>
<protein>
    <submittedName>
        <fullName evidence="8">Cytochrome P450</fullName>
    </submittedName>
</protein>
<dbReference type="InterPro" id="IPR002397">
    <property type="entry name" value="Cyt_P450_B"/>
</dbReference>